<dbReference type="AlphaFoldDB" id="A0A926F1V0"/>
<feature type="chain" id="PRO_5037985931" evidence="1">
    <location>
        <begin position="22"/>
        <end position="388"/>
    </location>
</feature>
<gene>
    <name evidence="2" type="ORF">H8744_04690</name>
</gene>
<evidence type="ECO:0000313" key="2">
    <source>
        <dbReference type="EMBL" id="MBC8592553.1"/>
    </source>
</evidence>
<sequence length="388" mass="43988">MKSLLSLLFASVLSFQLSAQATLNSSCNLPRSGDHLVKQQVDYKAPGGKGVGVVWDFSDQTPLNDHYELNYRSLDAHSDTLVGTEHRTMYYYHLRGDSLYSLGYENPTTLITYRKPETLLVFPFIYGRTFTDYFEGTGSYCSRLDIHVQGKSQVTADASGMLVLPGGDTLRHVLRVHHRKRMVESMEPFTPGSSLRADTVPFVLDRDSIDWYLANDSSSLQVDTWRWYAEGYRYPVFESVEGSVCRQGSESPYFATSFYYPPHEQYYALDDDSDNRERRDGFVEKEYSVSNGNGEDGNGKDYSDERISYGISIDAQGELKIDYLLNESADVLIGLYDLQGRQLSDVRRQEKPVGRYTETLSLAGFPDGEYLLRLVVGGKTYGEKVLKR</sequence>
<dbReference type="Proteomes" id="UP000651085">
    <property type="component" value="Unassembled WGS sequence"/>
</dbReference>
<feature type="signal peptide" evidence="1">
    <location>
        <begin position="1"/>
        <end position="21"/>
    </location>
</feature>
<comment type="caution">
    <text evidence="2">The sequence shown here is derived from an EMBL/GenBank/DDBJ whole genome shotgun (WGS) entry which is preliminary data.</text>
</comment>
<keyword evidence="3" id="KW-1185">Reference proteome</keyword>
<accession>A0A926F1V0</accession>
<dbReference type="EMBL" id="JACRTF010000001">
    <property type="protein sequence ID" value="MBC8592553.1"/>
    <property type="molecule type" value="Genomic_DNA"/>
</dbReference>
<dbReference type="RefSeq" id="WP_262433728.1">
    <property type="nucleotide sequence ID" value="NZ_JACRTF010000001.1"/>
</dbReference>
<keyword evidence="1" id="KW-0732">Signal</keyword>
<name>A0A926F1V0_9BACT</name>
<evidence type="ECO:0000256" key="1">
    <source>
        <dbReference type="SAM" id="SignalP"/>
    </source>
</evidence>
<proteinExistence type="predicted"/>
<evidence type="ECO:0000313" key="3">
    <source>
        <dbReference type="Proteomes" id="UP000651085"/>
    </source>
</evidence>
<organism evidence="2 3">
    <name type="scientific">Jilunia laotingensis</name>
    <dbReference type="NCBI Taxonomy" id="2763675"/>
    <lineage>
        <taxon>Bacteria</taxon>
        <taxon>Pseudomonadati</taxon>
        <taxon>Bacteroidota</taxon>
        <taxon>Bacteroidia</taxon>
        <taxon>Bacteroidales</taxon>
        <taxon>Bacteroidaceae</taxon>
        <taxon>Jilunia</taxon>
    </lineage>
</organism>
<reference evidence="2" key="1">
    <citation type="submission" date="2020-08" db="EMBL/GenBank/DDBJ databases">
        <title>Genome public.</title>
        <authorList>
            <person name="Liu C."/>
            <person name="Sun Q."/>
        </authorList>
    </citation>
    <scope>NUCLEOTIDE SEQUENCE</scope>
    <source>
        <strain evidence="2">N12</strain>
    </source>
</reference>
<protein>
    <submittedName>
        <fullName evidence="2">T9SS type A sorting domain-containing protein</fullName>
    </submittedName>
</protein>